<feature type="region of interest" description="Disordered" evidence="1">
    <location>
        <begin position="202"/>
        <end position="252"/>
    </location>
</feature>
<feature type="region of interest" description="Disordered" evidence="1">
    <location>
        <begin position="75"/>
        <end position="102"/>
    </location>
</feature>
<reference evidence="3 4" key="1">
    <citation type="submission" date="2019-03" db="EMBL/GenBank/DDBJ databases">
        <title>Genomic Encyclopedia of Type Strains, Phase IV (KMG-IV): sequencing the most valuable type-strain genomes for metagenomic binning, comparative biology and taxonomic classification.</title>
        <authorList>
            <person name="Goeker M."/>
        </authorList>
    </citation>
    <scope>NUCLEOTIDE SEQUENCE [LARGE SCALE GENOMIC DNA]</scope>
    <source>
        <strain evidence="3 4">DSM 100451</strain>
    </source>
</reference>
<feature type="compositionally biased region" description="Low complexity" evidence="1">
    <location>
        <begin position="214"/>
        <end position="252"/>
    </location>
</feature>
<dbReference type="EMBL" id="SLUM01000016">
    <property type="protein sequence ID" value="TCL55569.1"/>
    <property type="molecule type" value="Genomic_DNA"/>
</dbReference>
<protein>
    <submittedName>
        <fullName evidence="3">Uncharacterized protein DUF4340</fullName>
    </submittedName>
</protein>
<dbReference type="OrthoDB" id="1851755at2"/>
<accession>A0A4R1QP42</accession>
<feature type="compositionally biased region" description="Low complexity" evidence="1">
    <location>
        <begin position="87"/>
        <end position="96"/>
    </location>
</feature>
<evidence type="ECO:0000313" key="4">
    <source>
        <dbReference type="Proteomes" id="UP000295184"/>
    </source>
</evidence>
<dbReference type="Proteomes" id="UP000295184">
    <property type="component" value="Unassembled WGS sequence"/>
</dbReference>
<comment type="caution">
    <text evidence="3">The sequence shown here is derived from an EMBL/GenBank/DDBJ whole genome shotgun (WGS) entry which is preliminary data.</text>
</comment>
<feature type="domain" description="DUF4340" evidence="2">
    <location>
        <begin position="105"/>
        <end position="206"/>
    </location>
</feature>
<gene>
    <name evidence="3" type="ORF">EDD77_11684</name>
</gene>
<dbReference type="STRING" id="1650663.GCA_001486665_03545"/>
<dbReference type="InterPro" id="IPR025641">
    <property type="entry name" value="DUF4340"/>
</dbReference>
<feature type="compositionally biased region" description="Acidic residues" evidence="1">
    <location>
        <begin position="75"/>
        <end position="86"/>
    </location>
</feature>
<name>A0A4R1QP42_9FIRM</name>
<dbReference type="Pfam" id="PF14238">
    <property type="entry name" value="DUF4340"/>
    <property type="match status" value="1"/>
</dbReference>
<evidence type="ECO:0000313" key="3">
    <source>
        <dbReference type="EMBL" id="TCL55569.1"/>
    </source>
</evidence>
<evidence type="ECO:0000256" key="1">
    <source>
        <dbReference type="SAM" id="MobiDB-lite"/>
    </source>
</evidence>
<dbReference type="AlphaFoldDB" id="A0A4R1QP42"/>
<organism evidence="3 4">
    <name type="scientific">Allofournierella massiliensis</name>
    <dbReference type="NCBI Taxonomy" id="1650663"/>
    <lineage>
        <taxon>Bacteria</taxon>
        <taxon>Bacillati</taxon>
        <taxon>Bacillota</taxon>
        <taxon>Clostridia</taxon>
        <taxon>Eubacteriales</taxon>
        <taxon>Oscillospiraceae</taxon>
        <taxon>Allofournierella</taxon>
    </lineage>
</organism>
<proteinExistence type="predicted"/>
<evidence type="ECO:0000259" key="2">
    <source>
        <dbReference type="Pfam" id="PF14238"/>
    </source>
</evidence>
<dbReference type="RefSeq" id="WP_058967134.1">
    <property type="nucleotide sequence ID" value="NZ_CABKVM010000019.1"/>
</dbReference>
<sequence length="252" mass="26836">MKAKRNLMIGLVVLLVVLAVGVLADQTISDRDAAVSASEDTSIALTSLTASSEIESFGYTWQGDTLNFEQRQEIVETESDSSETADDSASTSASQESEPETETVWYLADDPEYKLDQSSVNSMLTAFVNLEASRQLTETSEEYGLEEPTLTFWMTANGETTTWICGATNDVTGTVYLQKQGEDTVYLVDTNKVTVFEKSRMDLGDTSDSTGDIASSETASSEATTSEAASSEAVSSEAATSESSSGEAASEG</sequence>